<feature type="transmembrane region" description="Helical" evidence="5">
    <location>
        <begin position="260"/>
        <end position="278"/>
    </location>
</feature>
<keyword evidence="7" id="KW-1185">Reference proteome</keyword>
<evidence type="ECO:0000256" key="1">
    <source>
        <dbReference type="ARBA" id="ARBA00004141"/>
    </source>
</evidence>
<reference evidence="6 7" key="1">
    <citation type="journal article" date="2024" name="J. Plant Pathol.">
        <title>Sequence and assembly of the genome of Seiridium unicorne, isolate CBS 538.82, causal agent of cypress canker disease.</title>
        <authorList>
            <person name="Scali E."/>
            <person name="Rocca G.D."/>
            <person name="Danti R."/>
            <person name="Garbelotto M."/>
            <person name="Barberini S."/>
            <person name="Baroncelli R."/>
            <person name="Emiliani G."/>
        </authorList>
    </citation>
    <scope>NUCLEOTIDE SEQUENCE [LARGE SCALE GENOMIC DNA]</scope>
    <source>
        <strain evidence="6 7">BM-138-508</strain>
    </source>
</reference>
<feature type="transmembrane region" description="Helical" evidence="5">
    <location>
        <begin position="215"/>
        <end position="239"/>
    </location>
</feature>
<keyword evidence="2 5" id="KW-0812">Transmembrane</keyword>
<dbReference type="PANTHER" id="PTHR23507">
    <property type="entry name" value="ZGC:174356"/>
    <property type="match status" value="1"/>
</dbReference>
<sequence>MTSQEDVRTSVDAGEVTEATTLLDAGRSSGTRFADRHRRLVIFVTFILLFCLELGAGLVMPGITVALEQKICDHVNTGLEAVDRDCKAPAVQGQIAVLRGWQTTLDCIPDLIANALAGLILLKSLWGLNLLALSLFALSVLLACFLPETLRPVRNGGSLHGIDDDADMNATQASPGRLPPHDSECVSLVALIIVLPALSQFLLTKSKVSSIRKDVWIARITGLAGLVSFALSGGMLGVLRSLLSSMVAPRHMGTLNSLTTVLEMVGLMVAGPSLFWSLRLGFEWGGIWNGLPFFCAAVMLCVSTAVVSFLPIREKQKPESPSHQEEVI</sequence>
<proteinExistence type="predicted"/>
<organism evidence="6 7">
    <name type="scientific">Seiridium unicorne</name>
    <dbReference type="NCBI Taxonomy" id="138068"/>
    <lineage>
        <taxon>Eukaryota</taxon>
        <taxon>Fungi</taxon>
        <taxon>Dikarya</taxon>
        <taxon>Ascomycota</taxon>
        <taxon>Pezizomycotina</taxon>
        <taxon>Sordariomycetes</taxon>
        <taxon>Xylariomycetidae</taxon>
        <taxon>Amphisphaeriales</taxon>
        <taxon>Sporocadaceae</taxon>
        <taxon>Seiridium</taxon>
    </lineage>
</organism>
<gene>
    <name evidence="6" type="ORF">SUNI508_11010</name>
</gene>
<feature type="transmembrane region" description="Helical" evidence="5">
    <location>
        <begin position="185"/>
        <end position="203"/>
    </location>
</feature>
<evidence type="ECO:0000313" key="6">
    <source>
        <dbReference type="EMBL" id="KAK9414727.1"/>
    </source>
</evidence>
<evidence type="ECO:0000256" key="2">
    <source>
        <dbReference type="ARBA" id="ARBA00022692"/>
    </source>
</evidence>
<dbReference type="EMBL" id="JARVKF010000423">
    <property type="protein sequence ID" value="KAK9414727.1"/>
    <property type="molecule type" value="Genomic_DNA"/>
</dbReference>
<accession>A0ABR2UJE1</accession>
<evidence type="ECO:0000256" key="4">
    <source>
        <dbReference type="ARBA" id="ARBA00023136"/>
    </source>
</evidence>
<comment type="caution">
    <text evidence="6">The sequence shown here is derived from an EMBL/GenBank/DDBJ whole genome shotgun (WGS) entry which is preliminary data.</text>
</comment>
<keyword evidence="3 5" id="KW-1133">Transmembrane helix</keyword>
<evidence type="ECO:0000256" key="5">
    <source>
        <dbReference type="SAM" id="Phobius"/>
    </source>
</evidence>
<evidence type="ECO:0000256" key="3">
    <source>
        <dbReference type="ARBA" id="ARBA00022989"/>
    </source>
</evidence>
<dbReference type="Proteomes" id="UP001408356">
    <property type="component" value="Unassembled WGS sequence"/>
</dbReference>
<feature type="transmembrane region" description="Helical" evidence="5">
    <location>
        <begin position="126"/>
        <end position="146"/>
    </location>
</feature>
<protein>
    <submittedName>
        <fullName evidence="6">Major facilitator superfamily domain-containing protein</fullName>
    </submittedName>
</protein>
<feature type="transmembrane region" description="Helical" evidence="5">
    <location>
        <begin position="290"/>
        <end position="312"/>
    </location>
</feature>
<keyword evidence="4 5" id="KW-0472">Membrane</keyword>
<evidence type="ECO:0000313" key="7">
    <source>
        <dbReference type="Proteomes" id="UP001408356"/>
    </source>
</evidence>
<comment type="subcellular location">
    <subcellularLocation>
        <location evidence="1">Membrane</location>
        <topology evidence="1">Multi-pass membrane protein</topology>
    </subcellularLocation>
</comment>
<name>A0ABR2UJE1_9PEZI</name>
<dbReference type="PANTHER" id="PTHR23507:SF1">
    <property type="entry name" value="FI18259P1-RELATED"/>
    <property type="match status" value="1"/>
</dbReference>
<feature type="transmembrane region" description="Helical" evidence="5">
    <location>
        <begin position="40"/>
        <end position="60"/>
    </location>
</feature>